<dbReference type="PANTHER" id="PTHR37477">
    <property type="entry name" value="COBALT-PRECORRIN-5A HYDROLASE"/>
    <property type="match status" value="1"/>
</dbReference>
<dbReference type="InterPro" id="IPR052553">
    <property type="entry name" value="CbiG_hydrolase"/>
</dbReference>
<dbReference type="GO" id="GO:0009236">
    <property type="term" value="P:cobalamin biosynthetic process"/>
    <property type="evidence" value="ECO:0007669"/>
    <property type="project" value="InterPro"/>
</dbReference>
<sequence length="131" mass="13550">MHIVRNVIAGFGFRQRATLDDFGAALDAALADAGVAAEDLAEIAVARAKRSAIVEAFALRRGLTLVVLSEMDLHAASDRCLSLSTRAMGALGVPSVAEAAALAAAGEGARLIRPRIKTATVTCALARRVQP</sequence>
<dbReference type="SUPFAM" id="SSF159664">
    <property type="entry name" value="CobE/GbiG C-terminal domain-like"/>
    <property type="match status" value="1"/>
</dbReference>
<organism evidence="2 3">
    <name type="scientific">Chelatococcus asaccharovorans</name>
    <dbReference type="NCBI Taxonomy" id="28210"/>
    <lineage>
        <taxon>Bacteria</taxon>
        <taxon>Pseudomonadati</taxon>
        <taxon>Pseudomonadota</taxon>
        <taxon>Alphaproteobacteria</taxon>
        <taxon>Hyphomicrobiales</taxon>
        <taxon>Chelatococcaceae</taxon>
        <taxon>Chelatococcus</taxon>
    </lineage>
</organism>
<keyword evidence="3" id="KW-1185">Reference proteome</keyword>
<dbReference type="Gene3D" id="3.30.420.180">
    <property type="entry name" value="CobE/GbiG C-terminal domain"/>
    <property type="match status" value="1"/>
</dbReference>
<evidence type="ECO:0000313" key="3">
    <source>
        <dbReference type="Proteomes" id="UP000248021"/>
    </source>
</evidence>
<evidence type="ECO:0000259" key="1">
    <source>
        <dbReference type="Pfam" id="PF01890"/>
    </source>
</evidence>
<proteinExistence type="predicted"/>
<keyword evidence="2" id="KW-0378">Hydrolase</keyword>
<dbReference type="InterPro" id="IPR002750">
    <property type="entry name" value="CobE/GbiG_C"/>
</dbReference>
<dbReference type="PANTHER" id="PTHR37477:SF1">
    <property type="entry name" value="COBALT-PRECORRIN-5A HYDROLASE"/>
    <property type="match status" value="1"/>
</dbReference>
<gene>
    <name evidence="2" type="ORF">C7450_10967</name>
</gene>
<feature type="domain" description="CobE/GbiG C-terminal" evidence="1">
    <location>
        <begin position="7"/>
        <end position="126"/>
    </location>
</feature>
<comment type="caution">
    <text evidence="2">The sequence shown here is derived from an EMBL/GenBank/DDBJ whole genome shotgun (WGS) entry which is preliminary data.</text>
</comment>
<dbReference type="GO" id="GO:0016787">
    <property type="term" value="F:hydrolase activity"/>
    <property type="evidence" value="ECO:0007669"/>
    <property type="project" value="UniProtKB-KW"/>
</dbReference>
<dbReference type="Pfam" id="PF01890">
    <property type="entry name" value="CbiG_C"/>
    <property type="match status" value="1"/>
</dbReference>
<name>A0A2V3U0P8_9HYPH</name>
<dbReference type="InterPro" id="IPR036518">
    <property type="entry name" value="CobE/GbiG_C_sf"/>
</dbReference>
<evidence type="ECO:0000313" key="2">
    <source>
        <dbReference type="EMBL" id="PXW55659.1"/>
    </source>
</evidence>
<protein>
    <submittedName>
        <fullName evidence="2">Cobalt-precorrin 5A hydrolase</fullName>
    </submittedName>
</protein>
<accession>A0A2V3U0P8</accession>
<dbReference type="Proteomes" id="UP000248021">
    <property type="component" value="Unassembled WGS sequence"/>
</dbReference>
<reference evidence="2 3" key="1">
    <citation type="submission" date="2018-05" db="EMBL/GenBank/DDBJ databases">
        <title>Genomic Encyclopedia of Type Strains, Phase IV (KMG-IV): sequencing the most valuable type-strain genomes for metagenomic binning, comparative biology and taxonomic classification.</title>
        <authorList>
            <person name="Goeker M."/>
        </authorList>
    </citation>
    <scope>NUCLEOTIDE SEQUENCE [LARGE SCALE GENOMIC DNA]</scope>
    <source>
        <strain evidence="2 3">DSM 6462</strain>
    </source>
</reference>
<dbReference type="EMBL" id="QJJK01000009">
    <property type="protein sequence ID" value="PXW55659.1"/>
    <property type="molecule type" value="Genomic_DNA"/>
</dbReference>
<dbReference type="AlphaFoldDB" id="A0A2V3U0P8"/>